<protein>
    <recommendedName>
        <fullName evidence="1">DUF1543 domain-containing protein</fullName>
    </recommendedName>
</protein>
<dbReference type="AlphaFoldDB" id="A0A375A624"/>
<feature type="domain" description="DUF1543" evidence="1">
    <location>
        <begin position="92"/>
        <end position="135"/>
    </location>
</feature>
<dbReference type="KEGG" id="daq:DAQ1742_00367"/>
<sequence length="166" mass="18898">MTTLFMYYIGGRVQGANIELHDIQFAAHTHPQAAFPQLKANWFGDKNRVHVDSYTPCRWADGYDITLHTEPFSGPEKLWFINMGGYLPGNPAEVHQFGLFVAPDAEAAKQRARQVLLTRVLQPHHDDLREVDDCLPLSLLERWYVHLHPNPSGTLAAPLWQGYQPL</sequence>
<feature type="domain" description="DUF1543" evidence="1">
    <location>
        <begin position="16"/>
        <end position="67"/>
    </location>
</feature>
<dbReference type="Gene3D" id="3.10.20.10">
    <property type="match status" value="2"/>
</dbReference>
<keyword evidence="3" id="KW-1185">Reference proteome</keyword>
<dbReference type="RefSeq" id="WP_035339415.1">
    <property type="nucleotide sequence ID" value="NZ_LT615367.1"/>
</dbReference>
<evidence type="ECO:0000313" key="3">
    <source>
        <dbReference type="Proteomes" id="UP000294820"/>
    </source>
</evidence>
<evidence type="ECO:0000313" key="2">
    <source>
        <dbReference type="EMBL" id="SLM61473.1"/>
    </source>
</evidence>
<dbReference type="Pfam" id="PF07566">
    <property type="entry name" value="DUF1543"/>
    <property type="match status" value="2"/>
</dbReference>
<dbReference type="InterPro" id="IPR011440">
    <property type="entry name" value="DUF1543"/>
</dbReference>
<dbReference type="EMBL" id="LT615367">
    <property type="protein sequence ID" value="SLM61473.1"/>
    <property type="molecule type" value="Genomic_DNA"/>
</dbReference>
<dbReference type="Proteomes" id="UP000294820">
    <property type="component" value="Chromosome 1"/>
</dbReference>
<reference evidence="2 3" key="1">
    <citation type="submission" date="2016-09" db="EMBL/GenBank/DDBJ databases">
        <authorList>
            <person name="Reverchon S."/>
            <person name="Nasser W."/>
            <person name="Leonard S."/>
            <person name="Brochier C."/>
            <person name="Duprey A."/>
        </authorList>
    </citation>
    <scope>NUCLEOTIDE SEQUENCE [LARGE SCALE GENOMIC DNA]</scope>
    <source>
        <strain evidence="2 3">174/2</strain>
    </source>
</reference>
<name>A0A375A624_9GAMM</name>
<evidence type="ECO:0000259" key="1">
    <source>
        <dbReference type="Pfam" id="PF07566"/>
    </source>
</evidence>
<proteinExistence type="predicted"/>
<gene>
    <name evidence="2" type="ORF">DAQ1742_00367</name>
</gene>
<accession>A0A375A624</accession>
<organism evidence="2 3">
    <name type="scientific">Dickeya aquatica</name>
    <dbReference type="NCBI Taxonomy" id="1401087"/>
    <lineage>
        <taxon>Bacteria</taxon>
        <taxon>Pseudomonadati</taxon>
        <taxon>Pseudomonadota</taxon>
        <taxon>Gammaproteobacteria</taxon>
        <taxon>Enterobacterales</taxon>
        <taxon>Pectobacteriaceae</taxon>
        <taxon>Dickeya</taxon>
    </lineage>
</organism>